<evidence type="ECO:0000313" key="2">
    <source>
        <dbReference type="Proteomes" id="UP000253490"/>
    </source>
</evidence>
<protein>
    <submittedName>
        <fullName evidence="1">FlgN protein</fullName>
    </submittedName>
</protein>
<dbReference type="Proteomes" id="UP000253490">
    <property type="component" value="Unassembled WGS sequence"/>
</dbReference>
<dbReference type="Gene3D" id="1.20.58.300">
    <property type="entry name" value="FlgN-like"/>
    <property type="match status" value="1"/>
</dbReference>
<reference evidence="1 2" key="1">
    <citation type="submission" date="2018-06" db="EMBL/GenBank/DDBJ databases">
        <title>Genomic Encyclopedia of Type Strains, Phase IV (KMG-IV): sequencing the most valuable type-strain genomes for metagenomic binning, comparative biology and taxonomic classification.</title>
        <authorList>
            <person name="Goeker M."/>
        </authorList>
    </citation>
    <scope>NUCLEOTIDE SEQUENCE [LARGE SCALE GENOMIC DNA]</scope>
    <source>
        <strain evidence="1 2">DSM 22112</strain>
    </source>
</reference>
<dbReference type="OrthoDB" id="2156698at2"/>
<name>A0A366IFK9_9FIRM</name>
<keyword evidence="2" id="KW-1185">Reference proteome</keyword>
<proteinExistence type="predicted"/>
<dbReference type="AlphaFoldDB" id="A0A366IFK9"/>
<dbReference type="EMBL" id="QNRX01000001">
    <property type="protein sequence ID" value="RBP70126.1"/>
    <property type="molecule type" value="Genomic_DNA"/>
</dbReference>
<gene>
    <name evidence="1" type="ORF">DES36_101181</name>
</gene>
<sequence>MNSTQELANHLKSILTLLHEEKEALIHNDGNAIAQIVESKKSYIEELSNLKGLDIQDNNKIMAIIEQINELQETNLLLTKQALRFQNNLLESMSKNVQGSTNTYSPKGSYESKNTINLIDQSV</sequence>
<organism evidence="1 2">
    <name type="scientific">Alkalibaculum bacchi</name>
    <dbReference type="NCBI Taxonomy" id="645887"/>
    <lineage>
        <taxon>Bacteria</taxon>
        <taxon>Bacillati</taxon>
        <taxon>Bacillota</taxon>
        <taxon>Clostridia</taxon>
        <taxon>Eubacteriales</taxon>
        <taxon>Eubacteriaceae</taxon>
        <taxon>Alkalibaculum</taxon>
    </lineage>
</organism>
<evidence type="ECO:0000313" key="1">
    <source>
        <dbReference type="EMBL" id="RBP70126.1"/>
    </source>
</evidence>
<comment type="caution">
    <text evidence="1">The sequence shown here is derived from an EMBL/GenBank/DDBJ whole genome shotgun (WGS) entry which is preliminary data.</text>
</comment>
<dbReference type="RefSeq" id="WP_113919336.1">
    <property type="nucleotide sequence ID" value="NZ_QNRX01000001.1"/>
</dbReference>
<accession>A0A366IFK9</accession>